<evidence type="ECO:0000313" key="1">
    <source>
        <dbReference type="EMBL" id="PHV72105.1"/>
    </source>
</evidence>
<sequence length="343" mass="37610">MQNLITALDVFIPEFSLLFKIRYHVLQVVAEQGPIGRRGLAMVLQASERIIRKEVEVLSRQGLVEISHMGIGITCEGEKILSSLYLPLQVLEGASLLEQELEKRLGIKQVVIVKGNADQDEEVKKRLGMACASMLGGLLRDNLSIAITGGTTIAKMVEFMPRQHGNYKNLMVMPARGSVGGRAEFQANTVAVELAKKIGAQYELFTLPDNLSSSSIELIKQEPTIQKVLHKLTETDMIIFGIGSAMKMARRRNEPSEVIEKLESKKAVAEAFRHYFDTEGNIVYASQAIGVSPAIAKQIPLRLAIAGGESKASALLATRELIEGGYLIIDESVAQEIIKKLTI</sequence>
<proteinExistence type="predicted"/>
<keyword evidence="2" id="KW-1185">Reference proteome</keyword>
<protein>
    <submittedName>
        <fullName evidence="1">Cro/Cl family transcriptional regulator</fullName>
    </submittedName>
</protein>
<reference evidence="1" key="1">
    <citation type="submission" date="2017-10" db="EMBL/GenBank/DDBJ databases">
        <title>Genome sequence of cellulolytic Lachnospiraceae bacterium XHS1971 isolated from hotspring sediment.</title>
        <authorList>
            <person name="Vasudevan G."/>
            <person name="Joshi A.J."/>
            <person name="Hivarkar S."/>
            <person name="Lanjekar V.B."/>
            <person name="Dhakephalkar P.K."/>
            <person name="Dagar S."/>
        </authorList>
    </citation>
    <scope>NUCLEOTIDE SEQUENCE</scope>
    <source>
        <strain evidence="1">XHS1971</strain>
    </source>
</reference>
<accession>A0AC61DFQ2</accession>
<dbReference type="EMBL" id="PEDL01000001">
    <property type="protein sequence ID" value="PHV72105.1"/>
    <property type="molecule type" value="Genomic_DNA"/>
</dbReference>
<comment type="caution">
    <text evidence="1">The sequence shown here is derived from an EMBL/GenBank/DDBJ whole genome shotgun (WGS) entry which is preliminary data.</text>
</comment>
<dbReference type="Proteomes" id="UP000224460">
    <property type="component" value="Unassembled WGS sequence"/>
</dbReference>
<gene>
    <name evidence="1" type="ORF">CS063_01095</name>
</gene>
<evidence type="ECO:0000313" key="2">
    <source>
        <dbReference type="Proteomes" id="UP000224460"/>
    </source>
</evidence>
<name>A0AC61DFQ2_9FIRM</name>
<organism evidence="1 2">
    <name type="scientific">Sporanaerobium hydrogeniformans</name>
    <dbReference type="NCBI Taxonomy" id="3072179"/>
    <lineage>
        <taxon>Bacteria</taxon>
        <taxon>Bacillati</taxon>
        <taxon>Bacillota</taxon>
        <taxon>Clostridia</taxon>
        <taxon>Lachnospirales</taxon>
        <taxon>Lachnospiraceae</taxon>
        <taxon>Sporanaerobium</taxon>
    </lineage>
</organism>